<dbReference type="PANTHER" id="PTHR10050">
    <property type="entry name" value="DOLICHYL-PHOSPHATE-MANNOSE--PROTEIN MANNOSYLTRANSFERASE"/>
    <property type="match status" value="1"/>
</dbReference>
<dbReference type="InterPro" id="IPR003342">
    <property type="entry name" value="ArnT-like_N"/>
</dbReference>
<dbReference type="GO" id="GO:0012505">
    <property type="term" value="C:endomembrane system"/>
    <property type="evidence" value="ECO:0007669"/>
    <property type="project" value="UniProtKB-SubCell"/>
</dbReference>
<comment type="subcellular location">
    <subcellularLocation>
        <location evidence="10">Cell membrane</location>
    </subcellularLocation>
    <subcellularLocation>
        <location evidence="1">Endomembrane system</location>
        <topology evidence="1">Multi-pass membrane protein</topology>
    </subcellularLocation>
</comment>
<organism evidence="13 14">
    <name type="scientific">Candidatus Agrococcus pullicola</name>
    <dbReference type="NCBI Taxonomy" id="2838429"/>
    <lineage>
        <taxon>Bacteria</taxon>
        <taxon>Bacillati</taxon>
        <taxon>Actinomycetota</taxon>
        <taxon>Actinomycetes</taxon>
        <taxon>Micrococcales</taxon>
        <taxon>Microbacteriaceae</taxon>
        <taxon>Agrococcus</taxon>
    </lineage>
</organism>
<evidence type="ECO:0000313" key="13">
    <source>
        <dbReference type="EMBL" id="HIY67236.1"/>
    </source>
</evidence>
<sequence length="504" mass="56795">MAQRLQRFNTAKSQRIAAIVTPLALLALALAVRLVNLDQFPILVFDETYYVKDAYTLYLHGYETRWGDEPNPAFEAGDDSAMSDEPSFVVHPPLGKWILGIGMALFGFESPWAWRLPVVLVGTALVLVTYFIAKGIIRSTFWGGVAGYLLAIDSQAIVMSRTVLLDTVLALFVALGIGALFLDRRRAPARVVRWMQEHGRWRPAFLLRPWLIVAGVAFGAAAATKWSGLYFLAAFGLWSVLMDVLDQWKATKRGISWLGFLTQGPASFLLVVVPAAATYVMSYAGWFLRGGYYRNWAEEDAANRISWLPDWLPLDVHSFVHYQISTYEFHVELTKDHAFQSPAIEWLLMLRPTGFASESHDDGAVVQYVSAMPNPFIWWAGTVAIFVGLFMFGRTMNTALGAMLLAIAAGYVPWLLYPERTIFSFYTIVYTPFLIILIVILLRWLVRGLPGSPASPDRRLAGSIFVGGYLLLVTIAYAFWSPVTYGYPIDQQWMRLRYWLPGWR</sequence>
<comment type="pathway">
    <text evidence="2 10">Protein modification; protein glycosylation.</text>
</comment>
<dbReference type="EC" id="2.4.1.-" evidence="10"/>
<comment type="function">
    <text evidence="10">Protein O-mannosyltransferase that catalyzes the transfer of a single mannose residue from a polyprenol phospho-mannosyl lipidic donor to the hydroxyl group of selected serine and threonine residues in acceptor proteins.</text>
</comment>
<keyword evidence="4 10" id="KW-0328">Glycosyltransferase</keyword>
<dbReference type="Proteomes" id="UP000824005">
    <property type="component" value="Unassembled WGS sequence"/>
</dbReference>
<feature type="transmembrane region" description="Helical" evidence="10">
    <location>
        <begin position="423"/>
        <end position="446"/>
    </location>
</feature>
<feature type="transmembrane region" description="Helical" evidence="10">
    <location>
        <begin position="458"/>
        <end position="480"/>
    </location>
</feature>
<dbReference type="GO" id="GO:0004169">
    <property type="term" value="F:dolichyl-phosphate-mannose-protein mannosyltransferase activity"/>
    <property type="evidence" value="ECO:0007669"/>
    <property type="project" value="UniProtKB-UniRule"/>
</dbReference>
<evidence type="ECO:0000256" key="10">
    <source>
        <dbReference type="RuleBase" id="RU367007"/>
    </source>
</evidence>
<evidence type="ECO:0000256" key="1">
    <source>
        <dbReference type="ARBA" id="ARBA00004127"/>
    </source>
</evidence>
<feature type="domain" description="ArnT-like N-terminal" evidence="11">
    <location>
        <begin position="112"/>
        <end position="276"/>
    </location>
</feature>
<feature type="transmembrane region" description="Helical" evidence="10">
    <location>
        <begin position="399"/>
        <end position="417"/>
    </location>
</feature>
<reference evidence="13" key="1">
    <citation type="journal article" date="2021" name="PeerJ">
        <title>Extensive microbial diversity within the chicken gut microbiome revealed by metagenomics and culture.</title>
        <authorList>
            <person name="Gilroy R."/>
            <person name="Ravi A."/>
            <person name="Getino M."/>
            <person name="Pursley I."/>
            <person name="Horton D.L."/>
            <person name="Alikhan N.F."/>
            <person name="Baker D."/>
            <person name="Gharbi K."/>
            <person name="Hall N."/>
            <person name="Watson M."/>
            <person name="Adriaenssens E.M."/>
            <person name="Foster-Nyarko E."/>
            <person name="Jarju S."/>
            <person name="Secka A."/>
            <person name="Antonio M."/>
            <person name="Oren A."/>
            <person name="Chaudhuri R.R."/>
            <person name="La Ragione R."/>
            <person name="Hildebrand F."/>
            <person name="Pallen M.J."/>
        </authorList>
    </citation>
    <scope>NUCLEOTIDE SEQUENCE</scope>
    <source>
        <strain evidence="13">ChiGjej1B1-98</strain>
    </source>
</reference>
<keyword evidence="7 10" id="KW-1133">Transmembrane helix</keyword>
<feature type="transmembrane region" description="Helical" evidence="10">
    <location>
        <begin position="112"/>
        <end position="133"/>
    </location>
</feature>
<accession>A0A9D1YXR2</accession>
<keyword evidence="6 10" id="KW-0812">Transmembrane</keyword>
<gene>
    <name evidence="13" type="ORF">H9830_13285</name>
</gene>
<protein>
    <recommendedName>
        <fullName evidence="9 10">Polyprenol-phosphate-mannose--protein mannosyltransferase</fullName>
        <ecNumber evidence="10">2.4.1.-</ecNumber>
    </recommendedName>
</protein>
<evidence type="ECO:0000256" key="3">
    <source>
        <dbReference type="ARBA" id="ARBA00007222"/>
    </source>
</evidence>
<feature type="transmembrane region" description="Helical" evidence="10">
    <location>
        <begin position="164"/>
        <end position="182"/>
    </location>
</feature>
<evidence type="ECO:0000313" key="14">
    <source>
        <dbReference type="Proteomes" id="UP000824005"/>
    </source>
</evidence>
<evidence type="ECO:0000256" key="7">
    <source>
        <dbReference type="ARBA" id="ARBA00022989"/>
    </source>
</evidence>
<dbReference type="GO" id="GO:0005886">
    <property type="term" value="C:plasma membrane"/>
    <property type="evidence" value="ECO:0007669"/>
    <property type="project" value="UniProtKB-SubCell"/>
</dbReference>
<dbReference type="PANTHER" id="PTHR10050:SF46">
    <property type="entry name" value="PROTEIN O-MANNOSYL-TRANSFERASE 2"/>
    <property type="match status" value="1"/>
</dbReference>
<comment type="caution">
    <text evidence="13">The sequence shown here is derived from an EMBL/GenBank/DDBJ whole genome shotgun (WGS) entry which is preliminary data.</text>
</comment>
<feature type="transmembrane region" description="Helical" evidence="10">
    <location>
        <begin position="140"/>
        <end position="158"/>
    </location>
</feature>
<feature type="transmembrane region" description="Helical" evidence="10">
    <location>
        <begin position="376"/>
        <end position="392"/>
    </location>
</feature>
<proteinExistence type="inferred from homology"/>
<dbReference type="Pfam" id="PF16192">
    <property type="entry name" value="PMT_4TMC"/>
    <property type="match status" value="1"/>
</dbReference>
<evidence type="ECO:0000256" key="8">
    <source>
        <dbReference type="ARBA" id="ARBA00023136"/>
    </source>
</evidence>
<evidence type="ECO:0000256" key="4">
    <source>
        <dbReference type="ARBA" id="ARBA00022676"/>
    </source>
</evidence>
<evidence type="ECO:0000256" key="9">
    <source>
        <dbReference type="ARBA" id="ARBA00093617"/>
    </source>
</evidence>
<feature type="transmembrane region" description="Helical" evidence="10">
    <location>
        <begin position="203"/>
        <end position="222"/>
    </location>
</feature>
<keyword evidence="8 10" id="KW-0472">Membrane</keyword>
<name>A0A9D1YXR2_9MICO</name>
<evidence type="ECO:0000259" key="12">
    <source>
        <dbReference type="Pfam" id="PF16192"/>
    </source>
</evidence>
<dbReference type="AlphaFoldDB" id="A0A9D1YXR2"/>
<keyword evidence="5 10" id="KW-0808">Transferase</keyword>
<reference evidence="13" key="2">
    <citation type="submission" date="2021-04" db="EMBL/GenBank/DDBJ databases">
        <authorList>
            <person name="Gilroy R."/>
        </authorList>
    </citation>
    <scope>NUCLEOTIDE SEQUENCE</scope>
    <source>
        <strain evidence="13">ChiGjej1B1-98</strain>
    </source>
</reference>
<dbReference type="EMBL" id="DXDC01000401">
    <property type="protein sequence ID" value="HIY67236.1"/>
    <property type="molecule type" value="Genomic_DNA"/>
</dbReference>
<dbReference type="Pfam" id="PF02366">
    <property type="entry name" value="PMT"/>
    <property type="match status" value="1"/>
</dbReference>
<keyword evidence="10" id="KW-1003">Cell membrane</keyword>
<feature type="domain" description="Protein O-mannosyl-transferase C-terminal four TM" evidence="12">
    <location>
        <begin position="317"/>
        <end position="503"/>
    </location>
</feature>
<dbReference type="InterPro" id="IPR027005">
    <property type="entry name" value="PMT-like"/>
</dbReference>
<feature type="transmembrane region" description="Helical" evidence="10">
    <location>
        <begin position="266"/>
        <end position="288"/>
    </location>
</feature>
<evidence type="ECO:0000256" key="5">
    <source>
        <dbReference type="ARBA" id="ARBA00022679"/>
    </source>
</evidence>
<evidence type="ECO:0000256" key="6">
    <source>
        <dbReference type="ARBA" id="ARBA00022692"/>
    </source>
</evidence>
<evidence type="ECO:0000256" key="2">
    <source>
        <dbReference type="ARBA" id="ARBA00004922"/>
    </source>
</evidence>
<comment type="similarity">
    <text evidence="3 10">Belongs to the glycosyltransferase 39 family.</text>
</comment>
<evidence type="ECO:0000259" key="11">
    <source>
        <dbReference type="Pfam" id="PF02366"/>
    </source>
</evidence>
<dbReference type="InterPro" id="IPR032421">
    <property type="entry name" value="PMT_4TMC"/>
</dbReference>